<comment type="caution">
    <text evidence="1">The sequence shown here is derived from an EMBL/GenBank/DDBJ whole genome shotgun (WGS) entry which is preliminary data.</text>
</comment>
<reference evidence="1 2" key="1">
    <citation type="submission" date="2023-03" db="EMBL/GenBank/DDBJ databases">
        <title>High recombination rates correlate with genetic variation in Cardiocondyla obscurior ants.</title>
        <authorList>
            <person name="Errbii M."/>
        </authorList>
    </citation>
    <scope>NUCLEOTIDE SEQUENCE [LARGE SCALE GENOMIC DNA]</scope>
    <source>
        <strain evidence="1">Alpha-2009</strain>
        <tissue evidence="1">Whole body</tissue>
    </source>
</reference>
<proteinExistence type="predicted"/>
<accession>A0AAW2FT86</accession>
<name>A0AAW2FT86_9HYME</name>
<dbReference type="Proteomes" id="UP001430953">
    <property type="component" value="Unassembled WGS sequence"/>
</dbReference>
<gene>
    <name evidence="1" type="ORF">PUN28_009557</name>
</gene>
<evidence type="ECO:0000313" key="1">
    <source>
        <dbReference type="EMBL" id="KAL0119008.1"/>
    </source>
</evidence>
<organism evidence="1 2">
    <name type="scientific">Cardiocondyla obscurior</name>
    <dbReference type="NCBI Taxonomy" id="286306"/>
    <lineage>
        <taxon>Eukaryota</taxon>
        <taxon>Metazoa</taxon>
        <taxon>Ecdysozoa</taxon>
        <taxon>Arthropoda</taxon>
        <taxon>Hexapoda</taxon>
        <taxon>Insecta</taxon>
        <taxon>Pterygota</taxon>
        <taxon>Neoptera</taxon>
        <taxon>Endopterygota</taxon>
        <taxon>Hymenoptera</taxon>
        <taxon>Apocrita</taxon>
        <taxon>Aculeata</taxon>
        <taxon>Formicoidea</taxon>
        <taxon>Formicidae</taxon>
        <taxon>Myrmicinae</taxon>
        <taxon>Cardiocondyla</taxon>
    </lineage>
</organism>
<protein>
    <submittedName>
        <fullName evidence="1">Uncharacterized protein</fullName>
    </submittedName>
</protein>
<evidence type="ECO:0000313" key="2">
    <source>
        <dbReference type="Proteomes" id="UP001430953"/>
    </source>
</evidence>
<keyword evidence="2" id="KW-1185">Reference proteome</keyword>
<sequence length="146" mass="16291">MSTARHSPRFPRVSVRMVKASSISLSLALSLVRPSLSSVFPGPLYYLFYSLLSIYSFSVPLSPSRASPVSAHRPRAHPPRLSGKPCCEPLTVTKVPTYKRGLIPARGNSRETRTWECPSGPPRHVHRENCEAVRGFSRAYFLNTPR</sequence>
<dbReference type="AlphaFoldDB" id="A0AAW2FT86"/>
<dbReference type="EMBL" id="JADYXP020000008">
    <property type="protein sequence ID" value="KAL0119008.1"/>
    <property type="molecule type" value="Genomic_DNA"/>
</dbReference>